<gene>
    <name evidence="1" type="ORF">NUW58_g9012</name>
</gene>
<organism evidence="1 2">
    <name type="scientific">Xylaria curta</name>
    <dbReference type="NCBI Taxonomy" id="42375"/>
    <lineage>
        <taxon>Eukaryota</taxon>
        <taxon>Fungi</taxon>
        <taxon>Dikarya</taxon>
        <taxon>Ascomycota</taxon>
        <taxon>Pezizomycotina</taxon>
        <taxon>Sordariomycetes</taxon>
        <taxon>Xylariomycetidae</taxon>
        <taxon>Xylariales</taxon>
        <taxon>Xylariaceae</taxon>
        <taxon>Xylaria</taxon>
    </lineage>
</organism>
<dbReference type="EMBL" id="JAPDGR010003011">
    <property type="protein sequence ID" value="KAJ2973149.1"/>
    <property type="molecule type" value="Genomic_DNA"/>
</dbReference>
<accession>A0ACC1N3Y0</accession>
<dbReference type="Proteomes" id="UP001143856">
    <property type="component" value="Unassembled WGS sequence"/>
</dbReference>
<protein>
    <submittedName>
        <fullName evidence="1">Uncharacterized protein</fullName>
    </submittedName>
</protein>
<sequence length="841" mass="92976">MMSAQLQHPSDSAASTTGAQAPATPESRAPSHGSPVTPLVNRVAQSKSPYVRARSNSPVAWQLLDDEAVNRARSENKLIFLSIGFLASHRKLNFKLFLSRILADRGVSDCHLAHLESFSDPTLATLLNQEFVPVLVDREEHPSYDYIYMNYNESLNSVGGWPLNVFLTPDLEPVFSGTYWAPPGVTSNTSNADETDGADRPLDWLTVVKKVHSSWKEEESRVREEAQQNCIDLAQVMNEGTVDHPSNIQQVQQNISAIDYSQDLDGELDLEQIEEAFARITRTFDYPFGGFGYQDKFLTPSKLSLMLRATHFPPEVQDVAGPKDCSSISDSALHTLRRIVEGAVHDHIGGGFHRHSVTRDWSLPSFEKMLIDNALLLGLFLDAWLLLGGDPEEDLAQAVKDAADYITSDAMMSSSGGFFTSEAADSYNKRGDPAMGNGAYYLWTRKEFETAVSDDIDAEVAAAYWDVQTDGNVDPMHDPLDEFLNQNVLRIATTHARLSKQLGISAGEVKQRITSAREKLRVYRERERVRPVVDTKIVTAYNGMAIVALSRASAVLRDQDPGRAAKYLAAAKGAAQFIKAHLWDSSRKTLYRAYCDGRFDTGGFAEDYAYLIEGLIELYEVTADESWLEWADDLQSVQIARFYDDTPSTATIANAKCGGFYSTTRDAPYTILRVKEGIDGSQPSVNSVSVSNLFRLGALLNDKKYTYLAKASVNAFSVEILEHPNLFPGLLCGIIPWRLGGRHWVSVDDNDAAKSLFHKAPRAALSTLRYHSPQNTHSWLRVRDPSLKLEEAGTYTQDGGNPTVYRKIKAEDTPWAQNPTTAGSTVNQPSEAVSVPADSGP</sequence>
<name>A0ACC1N3Y0_9PEZI</name>
<keyword evidence="2" id="KW-1185">Reference proteome</keyword>
<evidence type="ECO:0000313" key="1">
    <source>
        <dbReference type="EMBL" id="KAJ2973149.1"/>
    </source>
</evidence>
<evidence type="ECO:0000313" key="2">
    <source>
        <dbReference type="Proteomes" id="UP001143856"/>
    </source>
</evidence>
<proteinExistence type="predicted"/>
<comment type="caution">
    <text evidence="1">The sequence shown here is derived from an EMBL/GenBank/DDBJ whole genome shotgun (WGS) entry which is preliminary data.</text>
</comment>
<reference evidence="1" key="1">
    <citation type="submission" date="2022-10" db="EMBL/GenBank/DDBJ databases">
        <title>Genome Sequence of Xylaria curta.</title>
        <authorList>
            <person name="Buettner E."/>
        </authorList>
    </citation>
    <scope>NUCLEOTIDE SEQUENCE</scope>
    <source>
        <strain evidence="1">Babe10</strain>
    </source>
</reference>